<dbReference type="Proteomes" id="UP000837801">
    <property type="component" value="Unassembled WGS sequence"/>
</dbReference>
<protein>
    <submittedName>
        <fullName evidence="7">Low-affinity methionine permease</fullName>
    </submittedName>
</protein>
<keyword evidence="4 6" id="KW-0472">Membrane</keyword>
<feature type="transmembrane region" description="Helical" evidence="6">
    <location>
        <begin position="91"/>
        <end position="113"/>
    </location>
</feature>
<feature type="transmembrane region" description="Helical" evidence="6">
    <location>
        <begin position="125"/>
        <end position="146"/>
    </location>
</feature>
<evidence type="ECO:0000256" key="3">
    <source>
        <dbReference type="ARBA" id="ARBA00022989"/>
    </source>
</evidence>
<keyword evidence="2 6" id="KW-0812">Transmembrane</keyword>
<name>A0A9P0QVV8_9ASCO</name>
<comment type="subcellular location">
    <subcellularLocation>
        <location evidence="1">Membrane</location>
        <topology evidence="1">Multi-pass membrane protein</topology>
    </subcellularLocation>
</comment>
<dbReference type="OrthoDB" id="5982228at2759"/>
<dbReference type="PANTHER" id="PTHR11785:SF382">
    <property type="entry name" value="LOW-AFFINITY METHIONINE PERMEASE"/>
    <property type="match status" value="1"/>
</dbReference>
<dbReference type="GO" id="GO:0015179">
    <property type="term" value="F:L-amino acid transmembrane transporter activity"/>
    <property type="evidence" value="ECO:0007669"/>
    <property type="project" value="TreeGrafter"/>
</dbReference>
<feature type="transmembrane region" description="Helical" evidence="6">
    <location>
        <begin position="425"/>
        <end position="442"/>
    </location>
</feature>
<feature type="transmembrane region" description="Helical" evidence="6">
    <location>
        <begin position="523"/>
        <end position="544"/>
    </location>
</feature>
<feature type="transmembrane region" description="Helical" evidence="6">
    <location>
        <begin position="245"/>
        <end position="265"/>
    </location>
</feature>
<dbReference type="AlphaFoldDB" id="A0A9P0QVV8"/>
<evidence type="ECO:0000256" key="2">
    <source>
        <dbReference type="ARBA" id="ARBA00022692"/>
    </source>
</evidence>
<evidence type="ECO:0000313" key="7">
    <source>
        <dbReference type="EMBL" id="CAH2355284.1"/>
    </source>
</evidence>
<keyword evidence="3 6" id="KW-1133">Transmembrane helix</keyword>
<reference evidence="7" key="1">
    <citation type="submission" date="2022-03" db="EMBL/GenBank/DDBJ databases">
        <authorList>
            <person name="Legras J.-L."/>
            <person name="Devillers H."/>
            <person name="Grondin C."/>
        </authorList>
    </citation>
    <scope>NUCLEOTIDE SEQUENCE</scope>
    <source>
        <strain evidence="7">CLIB 1423</strain>
    </source>
</reference>
<dbReference type="EMBL" id="CAKXYY010000024">
    <property type="protein sequence ID" value="CAH2355284.1"/>
    <property type="molecule type" value="Genomic_DNA"/>
</dbReference>
<evidence type="ECO:0000256" key="5">
    <source>
        <dbReference type="SAM" id="MobiDB-lite"/>
    </source>
</evidence>
<dbReference type="InterPro" id="IPR050598">
    <property type="entry name" value="AminoAcid_Transporter"/>
</dbReference>
<feature type="transmembrane region" description="Helical" evidence="6">
    <location>
        <begin position="213"/>
        <end position="233"/>
    </location>
</feature>
<evidence type="ECO:0000256" key="4">
    <source>
        <dbReference type="ARBA" id="ARBA00023136"/>
    </source>
</evidence>
<feature type="transmembrane region" description="Helical" evidence="6">
    <location>
        <begin position="448"/>
        <end position="472"/>
    </location>
</feature>
<feature type="transmembrane region" description="Helical" evidence="6">
    <location>
        <begin position="171"/>
        <end position="193"/>
    </location>
</feature>
<evidence type="ECO:0000256" key="1">
    <source>
        <dbReference type="ARBA" id="ARBA00004141"/>
    </source>
</evidence>
<feature type="transmembrane region" description="Helical" evidence="6">
    <location>
        <begin position="484"/>
        <end position="503"/>
    </location>
</feature>
<gene>
    <name evidence="7" type="ORF">CLIB1423_24S00210</name>
</gene>
<keyword evidence="8" id="KW-1185">Reference proteome</keyword>
<sequence>MNLPFVTSDPQSEPEEGQSAPNIPLENIMSKKGYTKLNQVDVIESSTASEESSYLIQENEREEEYNRPSLELHGNVSYLQTLEELPQGRHLGIFSTIVLFIGRIVGSGIFATPASIYQDVGGSPFLFFLAWILAAVVAFSGLYVYLELGSLIPRSGGTKVFLEFIYTKPKYLASIVFSIYSVMFGFTLSNALVFGEYFLHSIGVEPTEYRTRLIGLGIIYATVIIHGVSVHHGVKIQNIIGAMKLALMGIMTLTGIYSVCFPSSVTGIESNLKFDKSFFESSQPFSSSLFASAIIKASFSYNGWGSVHTVSSEIKDPVRTFKIAGPVSLGLVTISYVFTNLAYLVVIPGDEISNSGKLVGSLLFEKVLGEKLGRNFLSFAISISSASNVLVVIYTISRVSQEVFREGFLPCSEFMASNWPWGSPLPTLILSALLSTACILLPPKGDIYNYLIALEGYPVQIYTALVTVGVYIIRRRHPELRAPIRSSIVGTSLLLIITLYLMVSPLTSKVSPNPKGLENWPSYPWLALFCLSLCVGYWLIMFVAKPRFFGYQLVAEEKVLDDGLIIKQWKKLYNISEL</sequence>
<dbReference type="InterPro" id="IPR002293">
    <property type="entry name" value="AA/rel_permease1"/>
</dbReference>
<feature type="region of interest" description="Disordered" evidence="5">
    <location>
        <begin position="1"/>
        <end position="23"/>
    </location>
</feature>
<dbReference type="Gene3D" id="1.20.1740.10">
    <property type="entry name" value="Amino acid/polyamine transporter I"/>
    <property type="match status" value="1"/>
</dbReference>
<feature type="transmembrane region" description="Helical" evidence="6">
    <location>
        <begin position="325"/>
        <end position="346"/>
    </location>
</feature>
<evidence type="ECO:0000313" key="8">
    <source>
        <dbReference type="Proteomes" id="UP000837801"/>
    </source>
</evidence>
<organism evidence="7 8">
    <name type="scientific">[Candida] railenensis</name>
    <dbReference type="NCBI Taxonomy" id="45579"/>
    <lineage>
        <taxon>Eukaryota</taxon>
        <taxon>Fungi</taxon>
        <taxon>Dikarya</taxon>
        <taxon>Ascomycota</taxon>
        <taxon>Saccharomycotina</taxon>
        <taxon>Pichiomycetes</taxon>
        <taxon>Debaryomycetaceae</taxon>
        <taxon>Kurtzmaniella</taxon>
    </lineage>
</organism>
<dbReference type="Pfam" id="PF13520">
    <property type="entry name" value="AA_permease_2"/>
    <property type="match status" value="1"/>
</dbReference>
<proteinExistence type="predicted"/>
<feature type="transmembrane region" description="Helical" evidence="6">
    <location>
        <begin position="376"/>
        <end position="396"/>
    </location>
</feature>
<accession>A0A9P0QVV8</accession>
<comment type="caution">
    <text evidence="7">The sequence shown here is derived from an EMBL/GenBank/DDBJ whole genome shotgun (WGS) entry which is preliminary data.</text>
</comment>
<evidence type="ECO:0000256" key="6">
    <source>
        <dbReference type="SAM" id="Phobius"/>
    </source>
</evidence>
<dbReference type="GO" id="GO:0016020">
    <property type="term" value="C:membrane"/>
    <property type="evidence" value="ECO:0007669"/>
    <property type="project" value="UniProtKB-SubCell"/>
</dbReference>
<dbReference type="PANTHER" id="PTHR11785">
    <property type="entry name" value="AMINO ACID TRANSPORTER"/>
    <property type="match status" value="1"/>
</dbReference>